<keyword evidence="3" id="KW-0998">Cell outer membrane</keyword>
<sequence>MALLSGCSYFQPYKTPLTQGNVMTQEAIASLQEGLSKKQVRELLGPPLGQDPFNPNHWEYIFYSANTDLHSDSAKHLVVYFDRDDMLESWKTRQKTIQLKEDKSFFGLGVF</sequence>
<gene>
    <name evidence="5" type="ORF">MNBD_GAMMA04-610</name>
</gene>
<dbReference type="GO" id="GO:0043165">
    <property type="term" value="P:Gram-negative-bacterium-type cell outer membrane assembly"/>
    <property type="evidence" value="ECO:0007669"/>
    <property type="project" value="TreeGrafter"/>
</dbReference>
<dbReference type="PANTHER" id="PTHR37482">
    <property type="entry name" value="OUTER MEMBRANE PROTEIN ASSEMBLY FACTOR BAME"/>
    <property type="match status" value="1"/>
</dbReference>
<dbReference type="InterPro" id="IPR037873">
    <property type="entry name" value="BamE-like"/>
</dbReference>
<evidence type="ECO:0000259" key="4">
    <source>
        <dbReference type="Pfam" id="PF04355"/>
    </source>
</evidence>
<proteinExistence type="predicted"/>
<dbReference type="PANTHER" id="PTHR37482:SF1">
    <property type="entry name" value="OUTER MEMBRANE PROTEIN ASSEMBLY FACTOR BAME"/>
    <property type="match status" value="1"/>
</dbReference>
<evidence type="ECO:0000256" key="2">
    <source>
        <dbReference type="ARBA" id="ARBA00023136"/>
    </source>
</evidence>
<dbReference type="Gene3D" id="3.30.1450.10">
    <property type="match status" value="1"/>
</dbReference>
<evidence type="ECO:0000256" key="3">
    <source>
        <dbReference type="ARBA" id="ARBA00023237"/>
    </source>
</evidence>
<dbReference type="InterPro" id="IPR026592">
    <property type="entry name" value="BamE"/>
</dbReference>
<organism evidence="5">
    <name type="scientific">hydrothermal vent metagenome</name>
    <dbReference type="NCBI Taxonomy" id="652676"/>
    <lineage>
        <taxon>unclassified sequences</taxon>
        <taxon>metagenomes</taxon>
        <taxon>ecological metagenomes</taxon>
    </lineage>
</organism>
<accession>A0A3B0VUK1</accession>
<name>A0A3B0VUK1_9ZZZZ</name>
<dbReference type="GO" id="GO:0051205">
    <property type="term" value="P:protein insertion into membrane"/>
    <property type="evidence" value="ECO:0007669"/>
    <property type="project" value="TreeGrafter"/>
</dbReference>
<dbReference type="AlphaFoldDB" id="A0A3B0VUK1"/>
<dbReference type="GO" id="GO:1990063">
    <property type="term" value="C:Bam protein complex"/>
    <property type="evidence" value="ECO:0007669"/>
    <property type="project" value="TreeGrafter"/>
</dbReference>
<keyword evidence="2" id="KW-0472">Membrane</keyword>
<evidence type="ECO:0000313" key="5">
    <source>
        <dbReference type="EMBL" id="VAW46681.1"/>
    </source>
</evidence>
<dbReference type="Pfam" id="PF04355">
    <property type="entry name" value="BamE"/>
    <property type="match status" value="1"/>
</dbReference>
<dbReference type="InterPro" id="IPR007450">
    <property type="entry name" value="BamE_dom"/>
</dbReference>
<dbReference type="GO" id="GO:0030674">
    <property type="term" value="F:protein-macromolecule adaptor activity"/>
    <property type="evidence" value="ECO:0007669"/>
    <property type="project" value="TreeGrafter"/>
</dbReference>
<dbReference type="EMBL" id="UOFB01000154">
    <property type="protein sequence ID" value="VAW46681.1"/>
    <property type="molecule type" value="Genomic_DNA"/>
</dbReference>
<evidence type="ECO:0000256" key="1">
    <source>
        <dbReference type="ARBA" id="ARBA00022729"/>
    </source>
</evidence>
<reference evidence="5" key="1">
    <citation type="submission" date="2018-06" db="EMBL/GenBank/DDBJ databases">
        <authorList>
            <person name="Zhirakovskaya E."/>
        </authorList>
    </citation>
    <scope>NUCLEOTIDE SEQUENCE</scope>
</reference>
<feature type="domain" description="Outer membrane protein assembly factor BamE" evidence="4">
    <location>
        <begin position="20"/>
        <end position="89"/>
    </location>
</feature>
<keyword evidence="1" id="KW-0732">Signal</keyword>
<protein>
    <submittedName>
        <fullName evidence="5">Outer membrane beta-barrel assembly protein BamE</fullName>
    </submittedName>
</protein>